<dbReference type="Proteomes" id="UP000076408">
    <property type="component" value="Unassembled WGS sequence"/>
</dbReference>
<feature type="signal peptide" evidence="1">
    <location>
        <begin position="1"/>
        <end position="19"/>
    </location>
</feature>
<proteinExistence type="evidence at transcript level"/>
<dbReference type="VEuPathDB" id="VectorBase:ASTEI02979"/>
<dbReference type="OMA" id="IEDFSAC"/>
<name>Q8I6R1_ANOST</name>
<reference evidence="3" key="3">
    <citation type="submission" date="2020-05" db="UniProtKB">
        <authorList>
            <consortium name="EnsemblMetazoa"/>
        </authorList>
    </citation>
    <scope>IDENTIFICATION</scope>
    <source>
        <strain evidence="3">Indian</strain>
    </source>
</reference>
<sequence>MRLWFVLLLGSLLSGQCISSDDAFKKLEACGVSLFSFWMTRLQQQIEDFSACKQFNDGNSDPNCRGSIESATIDLQQAFSDYGECIRDIR</sequence>
<feature type="chain" id="PRO_5014588960" evidence="1">
    <location>
        <begin position="20"/>
        <end position="90"/>
    </location>
</feature>
<evidence type="ECO:0000313" key="4">
    <source>
        <dbReference type="Proteomes" id="UP000076408"/>
    </source>
</evidence>
<dbReference type="VEuPathDB" id="VectorBase:ASTE008633"/>
<organism evidence="2">
    <name type="scientific">Anopheles stephensi</name>
    <name type="common">Indo-Pakistan malaria mosquito</name>
    <dbReference type="NCBI Taxonomy" id="30069"/>
    <lineage>
        <taxon>Eukaryota</taxon>
        <taxon>Metazoa</taxon>
        <taxon>Ecdysozoa</taxon>
        <taxon>Arthropoda</taxon>
        <taxon>Hexapoda</taxon>
        <taxon>Insecta</taxon>
        <taxon>Pterygota</taxon>
        <taxon>Neoptera</taxon>
        <taxon>Endopterygota</taxon>
        <taxon>Diptera</taxon>
        <taxon>Nematocera</taxon>
        <taxon>Culicoidea</taxon>
        <taxon>Culicidae</taxon>
        <taxon>Anophelinae</taxon>
        <taxon>Anopheles</taxon>
    </lineage>
</organism>
<keyword evidence="1" id="KW-0732">Signal</keyword>
<reference evidence="2" key="1">
    <citation type="journal article" date="2003" name="Insect Biochem. Mol. Biol.">
        <title>Exploring the salivary gland transcriptome and proteome of the Anopheles stephensi mosquito.</title>
        <authorList>
            <person name="Valenzuela J.G."/>
            <person name="Francischetti I.M."/>
            <person name="Pham V.M."/>
            <person name="Garfield M.K."/>
            <person name="Ribeiro J.M."/>
        </authorList>
    </citation>
    <scope>NUCLEOTIDE SEQUENCE</scope>
    <source>
        <tissue evidence="2">Salivary glands</tissue>
    </source>
</reference>
<accession>Q8I6R1</accession>
<dbReference type="AlphaFoldDB" id="Q8I6R1"/>
<protein>
    <submittedName>
        <fullName evidence="2 3">Putative salivary protein hyp12</fullName>
    </submittedName>
</protein>
<evidence type="ECO:0000256" key="1">
    <source>
        <dbReference type="SAM" id="SignalP"/>
    </source>
</evidence>
<evidence type="ECO:0000313" key="2">
    <source>
        <dbReference type="EMBL" id="AAO06820.1"/>
    </source>
</evidence>
<reference evidence="4" key="2">
    <citation type="journal article" date="2014" name="Genome Biol.">
        <title>Genome analysis of a major urban malaria vector mosquito, Anopheles stephensi.</title>
        <authorList>
            <person name="Jiang X."/>
            <person name="Peery A."/>
            <person name="Hall A.B."/>
            <person name="Sharma A."/>
            <person name="Chen X.G."/>
            <person name="Waterhouse R.M."/>
            <person name="Komissarov A."/>
            <person name="Riehle M.M."/>
            <person name="Shouche Y."/>
            <person name="Sharakhova M.V."/>
            <person name="Lawson D."/>
            <person name="Pakpour N."/>
            <person name="Arensburger P."/>
            <person name="Davidson V.L."/>
            <person name="Eiglmeier K."/>
            <person name="Emrich S."/>
            <person name="George P."/>
            <person name="Kennedy R.C."/>
            <person name="Mane S.P."/>
            <person name="Maslen G."/>
            <person name="Oringanje C."/>
            <person name="Qi Y."/>
            <person name="Settlage R."/>
            <person name="Tojo M."/>
            <person name="Tubio J.M."/>
            <person name="Unger M.F."/>
            <person name="Wang B."/>
            <person name="Vernick K.D."/>
            <person name="Ribeiro J.M."/>
            <person name="James A.A."/>
            <person name="Michel K."/>
            <person name="Riehle M.A."/>
            <person name="Luckhart S."/>
            <person name="Sharakhov I.V."/>
            <person name="Tu Z."/>
        </authorList>
    </citation>
    <scope>NUCLEOTIDE SEQUENCE [LARGE SCALE GENOMIC DNA]</scope>
    <source>
        <strain evidence="4">Indian</strain>
    </source>
</reference>
<evidence type="ECO:0000313" key="3">
    <source>
        <dbReference type="EnsemblMetazoa" id="ASTEI02979-PA"/>
    </source>
</evidence>
<dbReference type="VEuPathDB" id="VectorBase:ASTEI20_036919"/>
<dbReference type="EnsemblMetazoa" id="ASTEI02979-RA">
    <property type="protein sequence ID" value="ASTEI02979-PA"/>
    <property type="gene ID" value="ASTEI02979"/>
</dbReference>
<dbReference type="EMBL" id="AY162226">
    <property type="protein sequence ID" value="AAO06820.1"/>
    <property type="molecule type" value="mRNA"/>
</dbReference>
<keyword evidence="4" id="KW-1185">Reference proteome</keyword>